<dbReference type="PANTHER" id="PTHR15892:SF2">
    <property type="entry name" value="LARGE RIBOSOMAL SUBUNIT PROTEIN UL30M"/>
    <property type="match status" value="1"/>
</dbReference>
<keyword evidence="7" id="KW-1185">Reference proteome</keyword>
<dbReference type="PANTHER" id="PTHR15892">
    <property type="entry name" value="MITOCHONDRIAL RIBOSOMAL PROTEIN L30"/>
    <property type="match status" value="1"/>
</dbReference>
<dbReference type="CDD" id="cd01658">
    <property type="entry name" value="Ribosomal_L30"/>
    <property type="match status" value="1"/>
</dbReference>
<comment type="similarity">
    <text evidence="1">Belongs to the universal ribosomal protein uL30 family.</text>
</comment>
<dbReference type="AlphaFoldDB" id="K8EDU2"/>
<evidence type="ECO:0000313" key="6">
    <source>
        <dbReference type="EMBL" id="CCO16262.1"/>
    </source>
</evidence>
<evidence type="ECO:0000256" key="2">
    <source>
        <dbReference type="ARBA" id="ARBA00022980"/>
    </source>
</evidence>
<evidence type="ECO:0000256" key="4">
    <source>
        <dbReference type="ARBA" id="ARBA00035281"/>
    </source>
</evidence>
<evidence type="ECO:0000313" key="7">
    <source>
        <dbReference type="Proteomes" id="UP000198341"/>
    </source>
</evidence>
<dbReference type="GO" id="GO:0005739">
    <property type="term" value="C:mitochondrion"/>
    <property type="evidence" value="ECO:0007669"/>
    <property type="project" value="TreeGrafter"/>
</dbReference>
<dbReference type="GO" id="GO:0006412">
    <property type="term" value="P:translation"/>
    <property type="evidence" value="ECO:0007669"/>
    <property type="project" value="InterPro"/>
</dbReference>
<accession>K8EDU2</accession>
<evidence type="ECO:0000259" key="5">
    <source>
        <dbReference type="Pfam" id="PF00327"/>
    </source>
</evidence>
<dbReference type="InterPro" id="IPR036919">
    <property type="entry name" value="Ribo_uL30_ferredoxin-like_sf"/>
</dbReference>
<dbReference type="InterPro" id="IPR016082">
    <property type="entry name" value="Ribosomal_uL30_ferredoxin-like"/>
</dbReference>
<dbReference type="Gene3D" id="3.30.1390.20">
    <property type="entry name" value="Ribosomal protein L30, ferredoxin-like fold domain"/>
    <property type="match status" value="1"/>
</dbReference>
<dbReference type="RefSeq" id="XP_007513737.1">
    <property type="nucleotide sequence ID" value="XM_007513675.1"/>
</dbReference>
<dbReference type="STRING" id="41875.K8EDU2"/>
<dbReference type="GO" id="GO:0003735">
    <property type="term" value="F:structural constituent of ribosome"/>
    <property type="evidence" value="ECO:0007669"/>
    <property type="project" value="InterPro"/>
</dbReference>
<reference evidence="6 7" key="1">
    <citation type="submission" date="2011-10" db="EMBL/GenBank/DDBJ databases">
        <authorList>
            <person name="Genoscope - CEA"/>
        </authorList>
    </citation>
    <scope>NUCLEOTIDE SEQUENCE [LARGE SCALE GENOMIC DNA]</scope>
    <source>
        <strain evidence="6 7">RCC 1105</strain>
    </source>
</reference>
<dbReference type="SUPFAM" id="SSF55129">
    <property type="entry name" value="Ribosomal protein L30p/L7e"/>
    <property type="match status" value="1"/>
</dbReference>
<evidence type="ECO:0000256" key="3">
    <source>
        <dbReference type="ARBA" id="ARBA00023274"/>
    </source>
</evidence>
<dbReference type="KEGG" id="bpg:Bathy04g03710"/>
<feature type="domain" description="Large ribosomal subunit protein uL30-like ferredoxin-like fold" evidence="5">
    <location>
        <begin position="12"/>
        <end position="61"/>
    </location>
</feature>
<keyword evidence="2" id="KW-0689">Ribosomal protein</keyword>
<proteinExistence type="inferred from homology"/>
<dbReference type="Pfam" id="PF00327">
    <property type="entry name" value="Ribosomal_L30"/>
    <property type="match status" value="1"/>
</dbReference>
<sequence length="90" mass="10286">MSLHKTATEKLVVTLRRGLAGKRDTIKLTCIALGLRKPRASRVVPNTSTTRGQIEKIKHLVKVETETAFLKRLERKEKKFSLRPEIVVEH</sequence>
<dbReference type="InterPro" id="IPR005996">
    <property type="entry name" value="Ribosomal_uL30_bac-type"/>
</dbReference>
<dbReference type="NCBIfam" id="TIGR01308">
    <property type="entry name" value="rpmD_bact"/>
    <property type="match status" value="1"/>
</dbReference>
<dbReference type="GO" id="GO:0015934">
    <property type="term" value="C:large ribosomal subunit"/>
    <property type="evidence" value="ECO:0007669"/>
    <property type="project" value="InterPro"/>
</dbReference>
<gene>
    <name evidence="6" type="ORF">Bathy04g03710</name>
</gene>
<evidence type="ECO:0000256" key="1">
    <source>
        <dbReference type="ARBA" id="ARBA00007594"/>
    </source>
</evidence>
<protein>
    <recommendedName>
        <fullName evidence="4">Large ribosomal subunit protein uL30m</fullName>
    </recommendedName>
</protein>
<name>K8EDU2_9CHLO</name>
<organism evidence="6 7">
    <name type="scientific">Bathycoccus prasinos</name>
    <dbReference type="NCBI Taxonomy" id="41875"/>
    <lineage>
        <taxon>Eukaryota</taxon>
        <taxon>Viridiplantae</taxon>
        <taxon>Chlorophyta</taxon>
        <taxon>Mamiellophyceae</taxon>
        <taxon>Mamiellales</taxon>
        <taxon>Bathycoccaceae</taxon>
        <taxon>Bathycoccus</taxon>
    </lineage>
</organism>
<keyword evidence="3" id="KW-0687">Ribonucleoprotein</keyword>
<dbReference type="EMBL" id="FO082275">
    <property type="protein sequence ID" value="CCO16262.1"/>
    <property type="molecule type" value="Genomic_DNA"/>
</dbReference>
<dbReference type="Proteomes" id="UP000198341">
    <property type="component" value="Chromosome 4"/>
</dbReference>
<dbReference type="GeneID" id="19016397"/>
<dbReference type="OrthoDB" id="509901at2759"/>